<comment type="caution">
    <text evidence="1">The sequence shown here is derived from an EMBL/GenBank/DDBJ whole genome shotgun (WGS) entry which is preliminary data.</text>
</comment>
<reference evidence="1 2" key="1">
    <citation type="submission" date="2018-07" db="EMBL/GenBank/DDBJ databases">
        <title>Chryseobacterium lacus sp. nov., isolated from lake water.</title>
        <authorList>
            <person name="Li C.-M."/>
        </authorList>
    </citation>
    <scope>NUCLEOTIDE SEQUENCE [LARGE SCALE GENOMIC DNA]</scope>
    <source>
        <strain evidence="1 2">YLOS41</strain>
    </source>
</reference>
<evidence type="ECO:0000313" key="1">
    <source>
        <dbReference type="EMBL" id="RCU43893.1"/>
    </source>
</evidence>
<dbReference type="AlphaFoldDB" id="A0A368N1C7"/>
<dbReference type="Proteomes" id="UP000252172">
    <property type="component" value="Unassembled WGS sequence"/>
</dbReference>
<gene>
    <name evidence="1" type="ORF">DQ356_02370</name>
</gene>
<organism evidence="1 2">
    <name type="scientific">Chryseobacterium lacus</name>
    <dbReference type="NCBI Taxonomy" id="2058346"/>
    <lineage>
        <taxon>Bacteria</taxon>
        <taxon>Pseudomonadati</taxon>
        <taxon>Bacteroidota</taxon>
        <taxon>Flavobacteriia</taxon>
        <taxon>Flavobacteriales</taxon>
        <taxon>Weeksellaceae</taxon>
        <taxon>Chryseobacterium group</taxon>
        <taxon>Chryseobacterium</taxon>
    </lineage>
</organism>
<proteinExistence type="predicted"/>
<accession>A0A368N1C7</accession>
<protein>
    <submittedName>
        <fullName evidence="1">Uncharacterized protein</fullName>
    </submittedName>
</protein>
<name>A0A368N1C7_9FLAO</name>
<evidence type="ECO:0000313" key="2">
    <source>
        <dbReference type="Proteomes" id="UP000252172"/>
    </source>
</evidence>
<sequence length="118" mass="13697">MKIRILKPKESHAPAKITVHKTGKLGFSKGAMELLNLNKYKFAKFGFDENDQLVILMFSQADDETFNIAKAGAYYYINAKSLLQDLDIDYTSEDTTIFDIRRMDEENHYQLVKRVIKK</sequence>
<keyword evidence="2" id="KW-1185">Reference proteome</keyword>
<dbReference type="RefSeq" id="WP_114302875.1">
    <property type="nucleotide sequence ID" value="NZ_QPIE01000002.1"/>
</dbReference>
<dbReference type="EMBL" id="QPIE01000002">
    <property type="protein sequence ID" value="RCU43893.1"/>
    <property type="molecule type" value="Genomic_DNA"/>
</dbReference>
<dbReference type="OrthoDB" id="1258032at2"/>